<protein>
    <submittedName>
        <fullName evidence="1">Uncharacterized protein</fullName>
    </submittedName>
</protein>
<dbReference type="EMBL" id="LR796553">
    <property type="protein sequence ID" value="CAB4151200.1"/>
    <property type="molecule type" value="Genomic_DNA"/>
</dbReference>
<sequence>MPNITQIPAPRVPIIEPNTGLISTQWFRYFNNINTIVGGGTGVTPTTSGGTGTGVAPVNGQILIGNNTGAYTVAYLTPSAGLFSTTGSGSLTVGMSNTTVSASSYGSASAVATYTVNARGQLTAAATVPIAITNTQVSGLGTMSTQNANAVAITGGSITGTGLNTQADSNTVLAWIGL</sequence>
<name>A0A6J5N1Q1_9CAUD</name>
<gene>
    <name evidence="1" type="ORF">UFOVP586_6</name>
</gene>
<organism evidence="1">
    <name type="scientific">uncultured Caudovirales phage</name>
    <dbReference type="NCBI Taxonomy" id="2100421"/>
    <lineage>
        <taxon>Viruses</taxon>
        <taxon>Duplodnaviria</taxon>
        <taxon>Heunggongvirae</taxon>
        <taxon>Uroviricota</taxon>
        <taxon>Caudoviricetes</taxon>
        <taxon>Peduoviridae</taxon>
        <taxon>Maltschvirus</taxon>
        <taxon>Maltschvirus maltsch</taxon>
    </lineage>
</organism>
<reference evidence="1" key="1">
    <citation type="submission" date="2020-04" db="EMBL/GenBank/DDBJ databases">
        <authorList>
            <person name="Chiriac C."/>
            <person name="Salcher M."/>
            <person name="Ghai R."/>
            <person name="Kavagutti S V."/>
        </authorList>
    </citation>
    <scope>NUCLEOTIDE SEQUENCE</scope>
</reference>
<evidence type="ECO:0000313" key="1">
    <source>
        <dbReference type="EMBL" id="CAB4151200.1"/>
    </source>
</evidence>
<accession>A0A6J5N1Q1</accession>
<proteinExistence type="predicted"/>